<organism evidence="1 2">
    <name type="scientific">Bradyrhizobium archetypum</name>
    <dbReference type="NCBI Taxonomy" id="2721160"/>
    <lineage>
        <taxon>Bacteria</taxon>
        <taxon>Pseudomonadati</taxon>
        <taxon>Pseudomonadota</taxon>
        <taxon>Alphaproteobacteria</taxon>
        <taxon>Hyphomicrobiales</taxon>
        <taxon>Nitrobacteraceae</taxon>
        <taxon>Bradyrhizobium</taxon>
    </lineage>
</organism>
<protein>
    <submittedName>
        <fullName evidence="1">Uncharacterized protein</fullName>
    </submittedName>
</protein>
<proteinExistence type="predicted"/>
<dbReference type="AlphaFoldDB" id="A0A7Y4M226"/>
<name>A0A7Y4M226_9BRAD</name>
<dbReference type="EMBL" id="JAAVLW010000004">
    <property type="protein sequence ID" value="NOJ47372.1"/>
    <property type="molecule type" value="Genomic_DNA"/>
</dbReference>
<comment type="caution">
    <text evidence="1">The sequence shown here is derived from an EMBL/GenBank/DDBJ whole genome shotgun (WGS) entry which is preliminary data.</text>
</comment>
<reference evidence="1 2" key="1">
    <citation type="submission" date="2020-03" db="EMBL/GenBank/DDBJ databases">
        <title>Bradyrhizobium diversity isolated from nodules of Muelleranthus trifoliolatus.</title>
        <authorList>
            <person name="Klepa M."/>
            <person name="Helene L."/>
            <person name="Hungria M."/>
        </authorList>
    </citation>
    <scope>NUCLEOTIDE SEQUENCE [LARGE SCALE GENOMIC DNA]</scope>
    <source>
        <strain evidence="1 2">WSM 1744</strain>
    </source>
</reference>
<keyword evidence="2" id="KW-1185">Reference proteome</keyword>
<dbReference type="Proteomes" id="UP000528734">
    <property type="component" value="Unassembled WGS sequence"/>
</dbReference>
<dbReference type="RefSeq" id="WP_171710259.1">
    <property type="nucleotide sequence ID" value="NZ_JAAVLW010000004.1"/>
</dbReference>
<gene>
    <name evidence="1" type="ORF">HCN50_14125</name>
</gene>
<evidence type="ECO:0000313" key="2">
    <source>
        <dbReference type="Proteomes" id="UP000528734"/>
    </source>
</evidence>
<sequence length="52" mass="5964">MRPTPFSALPFQIVVRFGRMTASQGWDDNLFQQGQLPLNLPSPHELMISDDY</sequence>
<evidence type="ECO:0000313" key="1">
    <source>
        <dbReference type="EMBL" id="NOJ47372.1"/>
    </source>
</evidence>
<accession>A0A7Y4M226</accession>